<keyword evidence="2" id="KW-0732">Signal</keyword>
<evidence type="ECO:0000256" key="1">
    <source>
        <dbReference type="SAM" id="Phobius"/>
    </source>
</evidence>
<gene>
    <name evidence="4" type="ORF">PHMEG_00012540</name>
</gene>
<feature type="chain" id="PRO_5012262740" description="Temptin Cys/Cys disulfide domain-containing protein" evidence="2">
    <location>
        <begin position="19"/>
        <end position="178"/>
    </location>
</feature>
<accession>A0A225WAJ8</accession>
<keyword evidence="5" id="KW-1185">Reference proteome</keyword>
<keyword evidence="1" id="KW-1133">Transmembrane helix</keyword>
<reference evidence="5" key="1">
    <citation type="submission" date="2017-03" db="EMBL/GenBank/DDBJ databases">
        <title>Phytopthora megakarya and P. palmivora, two closely related causual agents of cacao black pod achieved similar genome size and gene model numbers by different mechanisms.</title>
        <authorList>
            <person name="Ali S."/>
            <person name="Shao J."/>
            <person name="Larry D.J."/>
            <person name="Kronmiller B."/>
            <person name="Shen D."/>
            <person name="Strem M.D."/>
            <person name="Melnick R.L."/>
            <person name="Guiltinan M.J."/>
            <person name="Tyler B.M."/>
            <person name="Meinhardt L.W."/>
            <person name="Bailey B.A."/>
        </authorList>
    </citation>
    <scope>NUCLEOTIDE SEQUENCE [LARGE SCALE GENOMIC DNA]</scope>
    <source>
        <strain evidence="5">zdho120</strain>
    </source>
</reference>
<dbReference type="InterPro" id="IPR057626">
    <property type="entry name" value="S-S_Temptin"/>
</dbReference>
<dbReference type="Proteomes" id="UP000198211">
    <property type="component" value="Unassembled WGS sequence"/>
</dbReference>
<evidence type="ECO:0000259" key="3">
    <source>
        <dbReference type="Pfam" id="PF24784"/>
    </source>
</evidence>
<feature type="signal peptide" evidence="2">
    <location>
        <begin position="1"/>
        <end position="18"/>
    </location>
</feature>
<comment type="caution">
    <text evidence="4">The sequence shown here is derived from an EMBL/GenBank/DDBJ whole genome shotgun (WGS) entry which is preliminary data.</text>
</comment>
<dbReference type="OrthoDB" id="129121at2759"/>
<dbReference type="PANTHER" id="PTHR34737:SF2">
    <property type="entry name" value="EF-HAND DOMAIN-CONTAINING PROTEIN"/>
    <property type="match status" value="1"/>
</dbReference>
<evidence type="ECO:0000313" key="4">
    <source>
        <dbReference type="EMBL" id="OWZ14037.1"/>
    </source>
</evidence>
<sequence>MTAVYIAVFLALLSEVETYPAYQKKVPNGVNVPGVEAIGHKGADGGPNNQFGRDFAKARFRWTRKFCMKDSDGDGQTNGQELGDPCCEFVVGKNEKVRWTEGVSHPGNPKRMADAALWEGVVCGEEGSPVRLAAGVQVLHASVILSAAALVVLVVYAVTRRRRSWNLPLFRQQRKAIN</sequence>
<evidence type="ECO:0000256" key="2">
    <source>
        <dbReference type="SAM" id="SignalP"/>
    </source>
</evidence>
<dbReference type="STRING" id="4795.A0A225WAJ8"/>
<dbReference type="EMBL" id="NBNE01001433">
    <property type="protein sequence ID" value="OWZ14037.1"/>
    <property type="molecule type" value="Genomic_DNA"/>
</dbReference>
<feature type="transmembrane region" description="Helical" evidence="1">
    <location>
        <begin position="138"/>
        <end position="158"/>
    </location>
</feature>
<organism evidence="4 5">
    <name type="scientific">Phytophthora megakarya</name>
    <dbReference type="NCBI Taxonomy" id="4795"/>
    <lineage>
        <taxon>Eukaryota</taxon>
        <taxon>Sar</taxon>
        <taxon>Stramenopiles</taxon>
        <taxon>Oomycota</taxon>
        <taxon>Peronosporomycetes</taxon>
        <taxon>Peronosporales</taxon>
        <taxon>Peronosporaceae</taxon>
        <taxon>Phytophthora</taxon>
    </lineage>
</organism>
<name>A0A225WAJ8_9STRA</name>
<feature type="domain" description="Temptin Cys/Cys disulfide" evidence="3">
    <location>
        <begin position="17"/>
        <end position="107"/>
    </location>
</feature>
<keyword evidence="1" id="KW-0472">Membrane</keyword>
<protein>
    <recommendedName>
        <fullName evidence="3">Temptin Cys/Cys disulfide domain-containing protein</fullName>
    </recommendedName>
</protein>
<proteinExistence type="predicted"/>
<evidence type="ECO:0000313" key="5">
    <source>
        <dbReference type="Proteomes" id="UP000198211"/>
    </source>
</evidence>
<dbReference type="PANTHER" id="PTHR34737">
    <property type="entry name" value="EF-HAND DOMAIN-CONTAINING PROTEIN"/>
    <property type="match status" value="1"/>
</dbReference>
<keyword evidence="1" id="KW-0812">Transmembrane</keyword>
<dbReference type="Pfam" id="PF24784">
    <property type="entry name" value="Temptin_C"/>
    <property type="match status" value="1"/>
</dbReference>
<dbReference type="AlphaFoldDB" id="A0A225WAJ8"/>
<dbReference type="InterPro" id="IPR055313">
    <property type="entry name" value="Temptin-like"/>
</dbReference>